<feature type="compositionally biased region" description="Low complexity" evidence="1">
    <location>
        <begin position="49"/>
        <end position="60"/>
    </location>
</feature>
<feature type="transmembrane region" description="Helical" evidence="2">
    <location>
        <begin position="461"/>
        <end position="490"/>
    </location>
</feature>
<feature type="compositionally biased region" description="Basic and acidic residues" evidence="1">
    <location>
        <begin position="118"/>
        <end position="127"/>
    </location>
</feature>
<reference evidence="3" key="1">
    <citation type="journal article" date="2020" name="Fungal Divers.">
        <title>Resolving the Mortierellaceae phylogeny through synthesis of multi-gene phylogenetics and phylogenomics.</title>
        <authorList>
            <person name="Vandepol N."/>
            <person name="Liber J."/>
            <person name="Desiro A."/>
            <person name="Na H."/>
            <person name="Kennedy M."/>
            <person name="Barry K."/>
            <person name="Grigoriev I.V."/>
            <person name="Miller A.N."/>
            <person name="O'Donnell K."/>
            <person name="Stajich J.E."/>
            <person name="Bonito G."/>
        </authorList>
    </citation>
    <scope>NUCLEOTIDE SEQUENCE</scope>
    <source>
        <strain evidence="3">KOD1015</strain>
    </source>
</reference>
<keyword evidence="2" id="KW-0472">Membrane</keyword>
<feature type="region of interest" description="Disordered" evidence="1">
    <location>
        <begin position="1"/>
        <end position="297"/>
    </location>
</feature>
<evidence type="ECO:0000256" key="1">
    <source>
        <dbReference type="SAM" id="MobiDB-lite"/>
    </source>
</evidence>
<evidence type="ECO:0000313" key="3">
    <source>
        <dbReference type="EMBL" id="KAF9578229.1"/>
    </source>
</evidence>
<dbReference type="Proteomes" id="UP000780801">
    <property type="component" value="Unassembled WGS sequence"/>
</dbReference>
<feature type="compositionally biased region" description="Low complexity" evidence="1">
    <location>
        <begin position="97"/>
        <end position="108"/>
    </location>
</feature>
<proteinExistence type="predicted"/>
<feature type="compositionally biased region" description="Low complexity" evidence="1">
    <location>
        <begin position="14"/>
        <end position="24"/>
    </location>
</feature>
<evidence type="ECO:0000313" key="4">
    <source>
        <dbReference type="Proteomes" id="UP000780801"/>
    </source>
</evidence>
<keyword evidence="4" id="KW-1185">Reference proteome</keyword>
<keyword evidence="2" id="KW-0812">Transmembrane</keyword>
<feature type="transmembrane region" description="Helical" evidence="2">
    <location>
        <begin position="334"/>
        <end position="357"/>
    </location>
</feature>
<dbReference type="OrthoDB" id="2372055at2759"/>
<evidence type="ECO:0008006" key="5">
    <source>
        <dbReference type="Google" id="ProtNLM"/>
    </source>
</evidence>
<gene>
    <name evidence="3" type="ORF">BGW38_006083</name>
</gene>
<dbReference type="AlphaFoldDB" id="A0A9P6KAH5"/>
<organism evidence="3 4">
    <name type="scientific">Lunasporangiospora selenospora</name>
    <dbReference type="NCBI Taxonomy" id="979761"/>
    <lineage>
        <taxon>Eukaryota</taxon>
        <taxon>Fungi</taxon>
        <taxon>Fungi incertae sedis</taxon>
        <taxon>Mucoromycota</taxon>
        <taxon>Mortierellomycotina</taxon>
        <taxon>Mortierellomycetes</taxon>
        <taxon>Mortierellales</taxon>
        <taxon>Mortierellaceae</taxon>
        <taxon>Lunasporangiospora</taxon>
    </lineage>
</organism>
<evidence type="ECO:0000256" key="2">
    <source>
        <dbReference type="SAM" id="Phobius"/>
    </source>
</evidence>
<feature type="compositionally biased region" description="Polar residues" evidence="1">
    <location>
        <begin position="215"/>
        <end position="226"/>
    </location>
</feature>
<feature type="transmembrane region" description="Helical" evidence="2">
    <location>
        <begin position="307"/>
        <end position="327"/>
    </location>
</feature>
<keyword evidence="2" id="KW-1133">Transmembrane helix</keyword>
<name>A0A9P6KAH5_9FUNG</name>
<sequence>MADNNDPGKGNPWSDHSSSSSSKSPYRPPTNLDDESNLRQLDRLAGSIPLAPSAGPTAAPSAPPTPILVNSTVTSSADHTPILQSPHHPHQGAVYQARPPGAASSSSSPIPPATNLPEHTDREHVLYDDAPPSYEAVITKDIPQIHDNYDHIRGPVPARGQELKTRIPSESISHNGAGPSNGRSVTVGNGGASSSSSSSPYHHQNGAGDSHYGSFLQTNTSSQSTRALGLRGEIALGEDDEEPIPSDMERLLGSDAGPVDGFPRRSDAMAPHGDGQSNDQSHGPDRESDDEDEGDHSCWTVAGDGQAWLAVFFHMFVLLPWTLFCYVWTLTVVLVAFTTLIIPPLGYLCVIPAITSWRALARVDLVMSAAMVSDRVRQKYRYHTSSVYIERDPGPEWTRPQIFGYEIPLPGFIEQRSRARHQRQRRLRNLWHRSAKHLRVMSTDHHSIKSLFYFLVWKMMFAIPVFIVIVVLFCLTLPFMICLLPTLLVVSKAFMNWQYRWAVCWLSEKPTPIVL</sequence>
<comment type="caution">
    <text evidence="3">The sequence shown here is derived from an EMBL/GenBank/DDBJ whole genome shotgun (WGS) entry which is preliminary data.</text>
</comment>
<dbReference type="EMBL" id="JAABOA010003879">
    <property type="protein sequence ID" value="KAF9578229.1"/>
    <property type="molecule type" value="Genomic_DNA"/>
</dbReference>
<feature type="compositionally biased region" description="Basic and acidic residues" evidence="1">
    <location>
        <begin position="143"/>
        <end position="153"/>
    </location>
</feature>
<feature type="compositionally biased region" description="Polar residues" evidence="1">
    <location>
        <begin position="68"/>
        <end position="78"/>
    </location>
</feature>
<protein>
    <recommendedName>
        <fullName evidence="5">Transmembrane protein</fullName>
    </recommendedName>
</protein>
<accession>A0A9P6KAH5</accession>